<dbReference type="GO" id="GO:0009051">
    <property type="term" value="P:pentose-phosphate shunt, oxidative branch"/>
    <property type="evidence" value="ECO:0007669"/>
    <property type="project" value="UniProtKB-ARBA"/>
</dbReference>
<comment type="similarity">
    <text evidence="2 8">Belongs to the glucose-6-phosphate dehydrogenase family.</text>
</comment>
<dbReference type="PRINTS" id="PR00079">
    <property type="entry name" value="G6PDHDRGNASE"/>
</dbReference>
<dbReference type="NCBIfam" id="TIGR00871">
    <property type="entry name" value="zwf"/>
    <property type="match status" value="1"/>
</dbReference>
<evidence type="ECO:0000313" key="11">
    <source>
        <dbReference type="EMBL" id="GAU38232.1"/>
    </source>
</evidence>
<dbReference type="InterPro" id="IPR022674">
    <property type="entry name" value="G6P_DH_NAD-bd"/>
</dbReference>
<dbReference type="PROSITE" id="PS00069">
    <property type="entry name" value="G6P_DEHYDROGENASE"/>
    <property type="match status" value="1"/>
</dbReference>
<accession>A0A2Z6NNV1</accession>
<evidence type="ECO:0000256" key="8">
    <source>
        <dbReference type="RuleBase" id="RU362120"/>
    </source>
</evidence>
<dbReference type="GO" id="GO:0050661">
    <property type="term" value="F:NADP binding"/>
    <property type="evidence" value="ECO:0007669"/>
    <property type="project" value="InterPro"/>
</dbReference>
<feature type="domain" description="Glucose-6-phosphate dehydrogenase NAD-binding" evidence="9">
    <location>
        <begin position="36"/>
        <end position="59"/>
    </location>
</feature>
<keyword evidence="4 8" id="KW-0521">NADP</keyword>
<dbReference type="EMBL" id="DF973707">
    <property type="protein sequence ID" value="GAU38232.1"/>
    <property type="molecule type" value="Genomic_DNA"/>
</dbReference>
<dbReference type="Pfam" id="PF00479">
    <property type="entry name" value="G6PD_N"/>
    <property type="match status" value="2"/>
</dbReference>
<name>A0A2Z6NNV1_TRISU</name>
<dbReference type="OrthoDB" id="60984at2759"/>
<dbReference type="InterPro" id="IPR019796">
    <property type="entry name" value="G6P_DH_AS"/>
</dbReference>
<feature type="domain" description="Glucose-6-phosphate dehydrogenase NAD-binding" evidence="9">
    <location>
        <begin position="66"/>
        <end position="197"/>
    </location>
</feature>
<dbReference type="GO" id="GO:0006006">
    <property type="term" value="P:glucose metabolic process"/>
    <property type="evidence" value="ECO:0007669"/>
    <property type="project" value="UniProtKB-KW"/>
</dbReference>
<dbReference type="PIRSF" id="PIRSF000110">
    <property type="entry name" value="G6PD"/>
    <property type="match status" value="1"/>
</dbReference>
<gene>
    <name evidence="11" type="ORF">TSUD_145870</name>
</gene>
<comment type="function">
    <text evidence="8">Catalyzes the rate-limiting step of the oxidative pentose-phosphate pathway, which represents a route for the dissimilation of carbohydrates besides glycolysis.</text>
</comment>
<evidence type="ECO:0000256" key="3">
    <source>
        <dbReference type="ARBA" id="ARBA00022526"/>
    </source>
</evidence>
<reference evidence="12" key="1">
    <citation type="journal article" date="2017" name="Front. Plant Sci.">
        <title>Climate Clever Clovers: New Paradigm to Reduce the Environmental Footprint of Ruminants by Breeding Low Methanogenic Forages Utilizing Haplotype Variation.</title>
        <authorList>
            <person name="Kaur P."/>
            <person name="Appels R."/>
            <person name="Bayer P.E."/>
            <person name="Keeble-Gagnere G."/>
            <person name="Wang J."/>
            <person name="Hirakawa H."/>
            <person name="Shirasawa K."/>
            <person name="Vercoe P."/>
            <person name="Stefanova K."/>
            <person name="Durmic Z."/>
            <person name="Nichols P."/>
            <person name="Revell C."/>
            <person name="Isobe S.N."/>
            <person name="Edwards D."/>
            <person name="Erskine W."/>
        </authorList>
    </citation>
    <scope>NUCLEOTIDE SEQUENCE [LARGE SCALE GENOMIC DNA]</scope>
    <source>
        <strain evidence="12">cv. Daliak</strain>
    </source>
</reference>
<evidence type="ECO:0000256" key="2">
    <source>
        <dbReference type="ARBA" id="ARBA00009975"/>
    </source>
</evidence>
<organism evidence="11 12">
    <name type="scientific">Trifolium subterraneum</name>
    <name type="common">Subterranean clover</name>
    <dbReference type="NCBI Taxonomy" id="3900"/>
    <lineage>
        <taxon>Eukaryota</taxon>
        <taxon>Viridiplantae</taxon>
        <taxon>Streptophyta</taxon>
        <taxon>Embryophyta</taxon>
        <taxon>Tracheophyta</taxon>
        <taxon>Spermatophyta</taxon>
        <taxon>Magnoliopsida</taxon>
        <taxon>eudicotyledons</taxon>
        <taxon>Gunneridae</taxon>
        <taxon>Pentapetalae</taxon>
        <taxon>rosids</taxon>
        <taxon>fabids</taxon>
        <taxon>Fabales</taxon>
        <taxon>Fabaceae</taxon>
        <taxon>Papilionoideae</taxon>
        <taxon>50 kb inversion clade</taxon>
        <taxon>NPAAA clade</taxon>
        <taxon>Hologalegina</taxon>
        <taxon>IRL clade</taxon>
        <taxon>Trifolieae</taxon>
        <taxon>Trifolium</taxon>
    </lineage>
</organism>
<dbReference type="AlphaFoldDB" id="A0A2Z6NNV1"/>
<evidence type="ECO:0000256" key="6">
    <source>
        <dbReference type="ARBA" id="ARBA00023277"/>
    </source>
</evidence>
<dbReference type="EC" id="1.1.1.49" evidence="8"/>
<protein>
    <recommendedName>
        <fullName evidence="8">Glucose-6-phosphate 1-dehydrogenase</fullName>
        <ecNumber evidence="8">1.1.1.49</ecNumber>
    </recommendedName>
</protein>
<dbReference type="HAMAP" id="MF_00966">
    <property type="entry name" value="G6PD"/>
    <property type="match status" value="1"/>
</dbReference>
<keyword evidence="3 8" id="KW-0313">Glucose metabolism</keyword>
<evidence type="ECO:0000256" key="7">
    <source>
        <dbReference type="ARBA" id="ARBA00048749"/>
    </source>
</evidence>
<dbReference type="PANTHER" id="PTHR23429">
    <property type="entry name" value="GLUCOSE-6-PHOSPHATE 1-DEHYDROGENASE G6PD"/>
    <property type="match status" value="1"/>
</dbReference>
<dbReference type="Proteomes" id="UP000242715">
    <property type="component" value="Unassembled WGS sequence"/>
</dbReference>
<evidence type="ECO:0000313" key="12">
    <source>
        <dbReference type="Proteomes" id="UP000242715"/>
    </source>
</evidence>
<evidence type="ECO:0000259" key="10">
    <source>
        <dbReference type="Pfam" id="PF02781"/>
    </source>
</evidence>
<dbReference type="SUPFAM" id="SSF51735">
    <property type="entry name" value="NAD(P)-binding Rossmann-fold domains"/>
    <property type="match status" value="1"/>
</dbReference>
<dbReference type="Gene3D" id="3.40.50.720">
    <property type="entry name" value="NAD(P)-binding Rossmann-like Domain"/>
    <property type="match status" value="2"/>
</dbReference>
<dbReference type="InterPro" id="IPR022675">
    <property type="entry name" value="G6P_DH_C"/>
</dbReference>
<dbReference type="GO" id="GO:0005829">
    <property type="term" value="C:cytosol"/>
    <property type="evidence" value="ECO:0007669"/>
    <property type="project" value="TreeGrafter"/>
</dbReference>
<dbReference type="Gene3D" id="3.30.360.10">
    <property type="entry name" value="Dihydrodipicolinate Reductase, domain 2"/>
    <property type="match status" value="1"/>
</dbReference>
<proteinExistence type="inferred from homology"/>
<dbReference type="PANTHER" id="PTHR23429:SF16">
    <property type="entry name" value="GLUCOSE-6-PHOSPHATE 1-DEHYDROGENASE"/>
    <property type="match status" value="1"/>
</dbReference>
<dbReference type="InterPro" id="IPR036291">
    <property type="entry name" value="NAD(P)-bd_dom_sf"/>
</dbReference>
<dbReference type="InterPro" id="IPR001282">
    <property type="entry name" value="G6P_DH"/>
</dbReference>
<dbReference type="UniPathway" id="UPA00115">
    <property type="reaction ID" value="UER00408"/>
</dbReference>
<dbReference type="GO" id="GO:0004345">
    <property type="term" value="F:glucose-6-phosphate dehydrogenase activity"/>
    <property type="evidence" value="ECO:0007669"/>
    <property type="project" value="UniProtKB-EC"/>
</dbReference>
<keyword evidence="5 8" id="KW-0560">Oxidoreductase</keyword>
<keyword evidence="6 8" id="KW-0119">Carbohydrate metabolism</keyword>
<evidence type="ECO:0000256" key="4">
    <source>
        <dbReference type="ARBA" id="ARBA00022857"/>
    </source>
</evidence>
<comment type="catalytic activity">
    <reaction evidence="7 8">
        <text>D-glucose 6-phosphate + NADP(+) = 6-phospho-D-glucono-1,5-lactone + NADPH + H(+)</text>
        <dbReference type="Rhea" id="RHEA:15841"/>
        <dbReference type="ChEBI" id="CHEBI:15378"/>
        <dbReference type="ChEBI" id="CHEBI:57783"/>
        <dbReference type="ChEBI" id="CHEBI:57955"/>
        <dbReference type="ChEBI" id="CHEBI:58349"/>
        <dbReference type="ChEBI" id="CHEBI:61548"/>
        <dbReference type="EC" id="1.1.1.49"/>
    </reaction>
</comment>
<evidence type="ECO:0000256" key="5">
    <source>
        <dbReference type="ARBA" id="ARBA00023002"/>
    </source>
</evidence>
<dbReference type="Pfam" id="PF02781">
    <property type="entry name" value="G6PD_C"/>
    <property type="match status" value="1"/>
</dbReference>
<evidence type="ECO:0000256" key="1">
    <source>
        <dbReference type="ARBA" id="ARBA00004937"/>
    </source>
</evidence>
<keyword evidence="12" id="KW-1185">Reference proteome</keyword>
<feature type="domain" description="Glucose-6-phosphate dehydrogenase C-terminal" evidence="10">
    <location>
        <begin position="199"/>
        <end position="473"/>
    </location>
</feature>
<sequence>MATNDCWHCVQRSTLEDDSPLSVDNNGPENGSLSIVVLGASGDLAKKKTFPALFNLYKQVRYLVKDKDASREQLEAVSKFLHLIKYVSGAYDSESDFRLLDKEISKHESLTKTAEGSSRRLFYLALPPSVYPSVSKMIKTSCMNKSDLGGWTRIVVEKPFGKDLESAEQLSTQIGGLFEEPQIYRIDHYLGKELVQNMLVLRFANRMFLPLWNRDNIANVQIVFKEDFGTDGRGGYFDQYGIIRDIIQNHLLQIFCLVAMEKPVSVRPEHIRDEKVKVLESVLPIKDDDIVLGQYEGYRDDPTVPDNSNTPTFASVILRVHNERWEGVPFILKAGKALDSRKADIRIQFKDVPGQKQGRNEFVIRLQPSEAMYMKLTVKQPGLEMSTVQSELDLSYRQRYQGVAIPEAYERLILDTIRGDQQHFVRRDELKASWEIFTPLLHKIDKGEFKSIPYKQGSRGPAEADKMLEKAGYVQTHGYIWIPPTL</sequence>
<evidence type="ECO:0000259" key="9">
    <source>
        <dbReference type="Pfam" id="PF00479"/>
    </source>
</evidence>
<dbReference type="SUPFAM" id="SSF55347">
    <property type="entry name" value="Glyceraldehyde-3-phosphate dehydrogenase-like, C-terminal domain"/>
    <property type="match status" value="1"/>
</dbReference>
<comment type="pathway">
    <text evidence="1 8">Carbohydrate degradation; pentose phosphate pathway; D-ribulose 5-phosphate from D-glucose 6-phosphate (oxidative stage): step 1/3.</text>
</comment>